<dbReference type="Ensembl" id="ENSCCRT00000098101.2">
    <property type="protein sequence ID" value="ENSCCRP00000090355.2"/>
    <property type="gene ID" value="ENSCCRG00000048972.2"/>
</dbReference>
<evidence type="ECO:0000256" key="1">
    <source>
        <dbReference type="ARBA" id="ARBA00005505"/>
    </source>
</evidence>
<evidence type="ECO:0000256" key="8">
    <source>
        <dbReference type="ARBA" id="ARBA00047899"/>
    </source>
</evidence>
<keyword evidence="7" id="KW-0067">ATP-binding</keyword>
<comment type="catalytic activity">
    <reaction evidence="9">
        <text>L-seryl-[protein] + ATP = O-phospho-L-seryl-[protein] + ADP + H(+)</text>
        <dbReference type="Rhea" id="RHEA:17989"/>
        <dbReference type="Rhea" id="RHEA-COMP:9863"/>
        <dbReference type="Rhea" id="RHEA-COMP:11604"/>
        <dbReference type="ChEBI" id="CHEBI:15378"/>
        <dbReference type="ChEBI" id="CHEBI:29999"/>
        <dbReference type="ChEBI" id="CHEBI:30616"/>
        <dbReference type="ChEBI" id="CHEBI:83421"/>
        <dbReference type="ChEBI" id="CHEBI:456216"/>
        <dbReference type="EC" id="2.7.11.1"/>
    </reaction>
</comment>
<reference evidence="12" key="1">
    <citation type="submission" date="2025-08" db="UniProtKB">
        <authorList>
            <consortium name="Ensembl"/>
        </authorList>
    </citation>
    <scope>IDENTIFICATION</scope>
</reference>
<dbReference type="InterPro" id="IPR051138">
    <property type="entry name" value="PIM_Ser/Thr_kinase"/>
</dbReference>
<dbReference type="InterPro" id="IPR011009">
    <property type="entry name" value="Kinase-like_dom_sf"/>
</dbReference>
<organism evidence="12 13">
    <name type="scientific">Cyprinus carpio carpio</name>
    <dbReference type="NCBI Taxonomy" id="630221"/>
    <lineage>
        <taxon>Eukaryota</taxon>
        <taxon>Metazoa</taxon>
        <taxon>Chordata</taxon>
        <taxon>Craniata</taxon>
        <taxon>Vertebrata</taxon>
        <taxon>Euteleostomi</taxon>
        <taxon>Actinopterygii</taxon>
        <taxon>Neopterygii</taxon>
        <taxon>Teleostei</taxon>
        <taxon>Ostariophysi</taxon>
        <taxon>Cypriniformes</taxon>
        <taxon>Cyprinidae</taxon>
        <taxon>Cyprininae</taxon>
        <taxon>Cyprinus</taxon>
    </lineage>
</organism>
<evidence type="ECO:0000256" key="4">
    <source>
        <dbReference type="ARBA" id="ARBA00022679"/>
    </source>
</evidence>
<evidence type="ECO:0000256" key="10">
    <source>
        <dbReference type="SAM" id="MobiDB-lite"/>
    </source>
</evidence>
<keyword evidence="4" id="KW-0808">Transferase</keyword>
<dbReference type="OMA" id="QTINCSE"/>
<comment type="similarity">
    <text evidence="1">Belongs to the protein kinase superfamily. CAMK Ser/Thr protein kinase family. PIM subfamily.</text>
</comment>
<keyword evidence="6" id="KW-0418">Kinase</keyword>
<feature type="region of interest" description="Disordered" evidence="10">
    <location>
        <begin position="156"/>
        <end position="204"/>
    </location>
</feature>
<comment type="catalytic activity">
    <reaction evidence="8">
        <text>L-threonyl-[protein] + ATP = O-phospho-L-threonyl-[protein] + ADP + H(+)</text>
        <dbReference type="Rhea" id="RHEA:46608"/>
        <dbReference type="Rhea" id="RHEA-COMP:11060"/>
        <dbReference type="Rhea" id="RHEA-COMP:11605"/>
        <dbReference type="ChEBI" id="CHEBI:15378"/>
        <dbReference type="ChEBI" id="CHEBI:30013"/>
        <dbReference type="ChEBI" id="CHEBI:30616"/>
        <dbReference type="ChEBI" id="CHEBI:61977"/>
        <dbReference type="ChEBI" id="CHEBI:456216"/>
        <dbReference type="EC" id="2.7.11.1"/>
    </reaction>
</comment>
<reference evidence="12" key="2">
    <citation type="submission" date="2025-09" db="UniProtKB">
        <authorList>
            <consortium name="Ensembl"/>
        </authorList>
    </citation>
    <scope>IDENTIFICATION</scope>
</reference>
<evidence type="ECO:0000259" key="11">
    <source>
        <dbReference type="PROSITE" id="PS50011"/>
    </source>
</evidence>
<sequence length="558" mass="61967">MSARVCPALEPVELSSCPVLVSADGALTAGGNTSPTESQTKNKKCGICAFFKRTWQAVKSVDCCCRRGNRVTLFQPNTDPADPLSPLESTALRDPADPEPAEGANQQASPSAAAGMEDSPTEKQRKNKKSGICAFFKRTWQAVKCVDRCHHRKNKVTPFQPEADPDDPQRAPSGLESMAVPDLDRTGPDEVPADPEPAKEKQPKMKNIGIFAFVKRALRAVKCATKQNIKDPVAPQPITDSAEPQAGPSEAAADPPAEQQPCSSGPVSADLQSPGQSDPDQVSFASLYEVRAKISSGGFGTVFRGFHKSDGQEVAIKFIPKRSTDQYIIRAGYSKPLLMEVALNLLLKRAPLSPNIVYMLEWFEEEDQHILIMEYPRPCHNLKTLLKYNHHKLDETPARSLMFQAALAAKHCIDQGVFHRDIKLNNLLLNTRTMEVKLIDFGCGDLVKVSGYQYEFRGRYRPPEYYTKHKYHAGPTTVWTLGLALFRMVTGRHAFQTKKDILAGDLTFDSSLSRECQDVISQCLIRDPDDRATLQQLLDHRWFKQEDAQESDESNELQ</sequence>
<dbReference type="GO" id="GO:0007346">
    <property type="term" value="P:regulation of mitotic cell cycle"/>
    <property type="evidence" value="ECO:0007669"/>
    <property type="project" value="TreeGrafter"/>
</dbReference>
<keyword evidence="13" id="KW-1185">Reference proteome</keyword>
<feature type="region of interest" description="Disordered" evidence="10">
    <location>
        <begin position="231"/>
        <end position="280"/>
    </location>
</feature>
<dbReference type="PANTHER" id="PTHR22984">
    <property type="entry name" value="SERINE/THREONINE-PROTEIN KINASE PIM"/>
    <property type="match status" value="1"/>
</dbReference>
<proteinExistence type="inferred from homology"/>
<keyword evidence="3" id="KW-0723">Serine/threonine-protein kinase</keyword>
<evidence type="ECO:0000256" key="5">
    <source>
        <dbReference type="ARBA" id="ARBA00022741"/>
    </source>
</evidence>
<dbReference type="SUPFAM" id="SSF56112">
    <property type="entry name" value="Protein kinase-like (PK-like)"/>
    <property type="match status" value="1"/>
</dbReference>
<dbReference type="Gene3D" id="1.10.510.10">
    <property type="entry name" value="Transferase(Phosphotransferase) domain 1"/>
    <property type="match status" value="1"/>
</dbReference>
<dbReference type="InterPro" id="IPR000719">
    <property type="entry name" value="Prot_kinase_dom"/>
</dbReference>
<dbReference type="GO" id="GO:0005524">
    <property type="term" value="F:ATP binding"/>
    <property type="evidence" value="ECO:0007669"/>
    <property type="project" value="UniProtKB-KW"/>
</dbReference>
<dbReference type="EC" id="2.7.11.1" evidence="2"/>
<dbReference type="GO" id="GO:0004674">
    <property type="term" value="F:protein serine/threonine kinase activity"/>
    <property type="evidence" value="ECO:0007669"/>
    <property type="project" value="UniProtKB-KW"/>
</dbReference>
<evidence type="ECO:0000256" key="2">
    <source>
        <dbReference type="ARBA" id="ARBA00012513"/>
    </source>
</evidence>
<dbReference type="PROSITE" id="PS00108">
    <property type="entry name" value="PROTEIN_KINASE_ST"/>
    <property type="match status" value="1"/>
</dbReference>
<feature type="compositionally biased region" description="Low complexity" evidence="10">
    <location>
        <begin position="248"/>
        <end position="261"/>
    </location>
</feature>
<dbReference type="GO" id="GO:0005737">
    <property type="term" value="C:cytoplasm"/>
    <property type="evidence" value="ECO:0007669"/>
    <property type="project" value="TreeGrafter"/>
</dbReference>
<dbReference type="AlphaFoldDB" id="A0A8C1FEW9"/>
<dbReference type="GO" id="GO:0043066">
    <property type="term" value="P:negative regulation of apoptotic process"/>
    <property type="evidence" value="ECO:0007669"/>
    <property type="project" value="TreeGrafter"/>
</dbReference>
<evidence type="ECO:0000256" key="6">
    <source>
        <dbReference type="ARBA" id="ARBA00022777"/>
    </source>
</evidence>
<keyword evidence="5" id="KW-0547">Nucleotide-binding</keyword>
<evidence type="ECO:0000256" key="7">
    <source>
        <dbReference type="ARBA" id="ARBA00022840"/>
    </source>
</evidence>
<dbReference type="SMART" id="SM00220">
    <property type="entry name" value="S_TKc"/>
    <property type="match status" value="1"/>
</dbReference>
<feature type="region of interest" description="Disordered" evidence="10">
    <location>
        <begin position="75"/>
        <end position="128"/>
    </location>
</feature>
<evidence type="ECO:0000256" key="3">
    <source>
        <dbReference type="ARBA" id="ARBA00022527"/>
    </source>
</evidence>
<accession>A0A8C1FEW9</accession>
<feature type="compositionally biased region" description="Polar residues" evidence="10">
    <location>
        <begin position="262"/>
        <end position="280"/>
    </location>
</feature>
<dbReference type="PANTHER" id="PTHR22984:SF11">
    <property type="entry name" value="AURORA KINASE-RELATED"/>
    <property type="match status" value="1"/>
</dbReference>
<name>A0A8C1FEW9_CYPCA</name>
<dbReference type="PROSITE" id="PS50011">
    <property type="entry name" value="PROTEIN_KINASE_DOM"/>
    <property type="match status" value="1"/>
</dbReference>
<dbReference type="Proteomes" id="UP001108240">
    <property type="component" value="Unplaced"/>
</dbReference>
<evidence type="ECO:0000313" key="13">
    <source>
        <dbReference type="Proteomes" id="UP001108240"/>
    </source>
</evidence>
<dbReference type="GeneTree" id="ENSGT00950000182996"/>
<feature type="domain" description="Protein kinase" evidence="11">
    <location>
        <begin position="288"/>
        <end position="543"/>
    </location>
</feature>
<evidence type="ECO:0000313" key="12">
    <source>
        <dbReference type="Ensembl" id="ENSCCRP00000090355.2"/>
    </source>
</evidence>
<protein>
    <recommendedName>
        <fullName evidence="2">non-specific serine/threonine protein kinase</fullName>
        <ecNumber evidence="2">2.7.11.1</ecNumber>
    </recommendedName>
</protein>
<dbReference type="Pfam" id="PF00069">
    <property type="entry name" value="Pkinase"/>
    <property type="match status" value="1"/>
</dbReference>
<evidence type="ECO:0000256" key="9">
    <source>
        <dbReference type="ARBA" id="ARBA00048679"/>
    </source>
</evidence>
<dbReference type="Gene3D" id="3.30.200.20">
    <property type="entry name" value="Phosphorylase Kinase, domain 1"/>
    <property type="match status" value="1"/>
</dbReference>
<dbReference type="InterPro" id="IPR008271">
    <property type="entry name" value="Ser/Thr_kinase_AS"/>
</dbReference>